<dbReference type="GeneID" id="100897871"/>
<proteinExistence type="inferred from homology"/>
<evidence type="ECO:0000256" key="3">
    <source>
        <dbReference type="ARBA" id="ARBA00006958"/>
    </source>
</evidence>
<evidence type="ECO:0000259" key="8">
    <source>
        <dbReference type="Pfam" id="PF13359"/>
    </source>
</evidence>
<evidence type="ECO:0000256" key="2">
    <source>
        <dbReference type="ARBA" id="ARBA00004123"/>
    </source>
</evidence>
<dbReference type="RefSeq" id="XP_003739618.1">
    <property type="nucleotide sequence ID" value="XM_003739570.1"/>
</dbReference>
<dbReference type="GO" id="GO:0016787">
    <property type="term" value="F:hydrolase activity"/>
    <property type="evidence" value="ECO:0007669"/>
    <property type="project" value="UniProtKB-KW"/>
</dbReference>
<dbReference type="PANTHER" id="PTHR22930">
    <property type="match status" value="1"/>
</dbReference>
<evidence type="ECO:0000256" key="4">
    <source>
        <dbReference type="ARBA" id="ARBA00022722"/>
    </source>
</evidence>
<reference evidence="10" key="1">
    <citation type="submission" date="2025-08" db="UniProtKB">
        <authorList>
            <consortium name="RefSeq"/>
        </authorList>
    </citation>
    <scope>IDENTIFICATION</scope>
</reference>
<keyword evidence="4" id="KW-0540">Nuclease</keyword>
<evidence type="ECO:0000256" key="7">
    <source>
        <dbReference type="ARBA" id="ARBA00023242"/>
    </source>
</evidence>
<gene>
    <name evidence="10" type="primary">LOC100897871</name>
</gene>
<dbReference type="PANTHER" id="PTHR22930:SF269">
    <property type="entry name" value="NUCLEASE HARBI1-LIKE PROTEIN"/>
    <property type="match status" value="1"/>
</dbReference>
<evidence type="ECO:0000313" key="10">
    <source>
        <dbReference type="RefSeq" id="XP_003739618.1"/>
    </source>
</evidence>
<sequence>MGRASKEQEMEWARVTPSDLQNHTRLSESQFSYLLERIRPRIEKRDTTFRNALRPESKLHMTLRYLATGDSIGSLSALYRIPRSTFSSFFPVVCKAIYDALEEFIQMPSSEEEWKVVMQEFALRWQFPNACGAIDGKHVTIRCPPKSGSEFFNYKKSFSIISLAVVDARYNFLYIDVGTNGRVNDAGVFEKSSFNRALEEQVLDVPIEGVFVADDAFPLRSNILKPFSRCGHLDERQLIFNYTARQKKKIRITN</sequence>
<evidence type="ECO:0000256" key="5">
    <source>
        <dbReference type="ARBA" id="ARBA00022723"/>
    </source>
</evidence>
<name>A0AAJ6VVF3_9ACAR</name>
<dbReference type="Pfam" id="PF13359">
    <property type="entry name" value="DDE_Tnp_4"/>
    <property type="match status" value="1"/>
</dbReference>
<dbReference type="GO" id="GO:0004518">
    <property type="term" value="F:nuclease activity"/>
    <property type="evidence" value="ECO:0007669"/>
    <property type="project" value="UniProtKB-KW"/>
</dbReference>
<comment type="similarity">
    <text evidence="3">Belongs to the HARBI1 family.</text>
</comment>
<keyword evidence="5" id="KW-0479">Metal-binding</keyword>
<keyword evidence="7" id="KW-0539">Nucleus</keyword>
<keyword evidence="9" id="KW-1185">Reference proteome</keyword>
<evidence type="ECO:0000256" key="1">
    <source>
        <dbReference type="ARBA" id="ARBA00001968"/>
    </source>
</evidence>
<evidence type="ECO:0000256" key="6">
    <source>
        <dbReference type="ARBA" id="ARBA00022801"/>
    </source>
</evidence>
<dbReference type="AlphaFoldDB" id="A0AAJ6VVF3"/>
<comment type="subcellular location">
    <subcellularLocation>
        <location evidence="2">Nucleus</location>
    </subcellularLocation>
</comment>
<dbReference type="GO" id="GO:0046872">
    <property type="term" value="F:metal ion binding"/>
    <property type="evidence" value="ECO:0007669"/>
    <property type="project" value="UniProtKB-KW"/>
</dbReference>
<dbReference type="InterPro" id="IPR045249">
    <property type="entry name" value="HARBI1-like"/>
</dbReference>
<dbReference type="Proteomes" id="UP000694867">
    <property type="component" value="Unplaced"/>
</dbReference>
<dbReference type="GO" id="GO:0005634">
    <property type="term" value="C:nucleus"/>
    <property type="evidence" value="ECO:0007669"/>
    <property type="project" value="UniProtKB-SubCell"/>
</dbReference>
<comment type="cofactor">
    <cofactor evidence="1">
        <name>a divalent metal cation</name>
        <dbReference type="ChEBI" id="CHEBI:60240"/>
    </cofactor>
</comment>
<dbReference type="InterPro" id="IPR027806">
    <property type="entry name" value="HARBI1_dom"/>
</dbReference>
<evidence type="ECO:0000313" key="9">
    <source>
        <dbReference type="Proteomes" id="UP000694867"/>
    </source>
</evidence>
<dbReference type="KEGG" id="goe:100897871"/>
<protein>
    <submittedName>
        <fullName evidence="10">Protein ANTAGONIST OF LIKE HETEROCHROMATIN PROTEIN 1-like</fullName>
    </submittedName>
</protein>
<organism evidence="9 10">
    <name type="scientific">Galendromus occidentalis</name>
    <name type="common">western predatory mite</name>
    <dbReference type="NCBI Taxonomy" id="34638"/>
    <lineage>
        <taxon>Eukaryota</taxon>
        <taxon>Metazoa</taxon>
        <taxon>Ecdysozoa</taxon>
        <taxon>Arthropoda</taxon>
        <taxon>Chelicerata</taxon>
        <taxon>Arachnida</taxon>
        <taxon>Acari</taxon>
        <taxon>Parasitiformes</taxon>
        <taxon>Mesostigmata</taxon>
        <taxon>Gamasina</taxon>
        <taxon>Phytoseioidea</taxon>
        <taxon>Phytoseiidae</taxon>
        <taxon>Typhlodrominae</taxon>
        <taxon>Galendromus</taxon>
    </lineage>
</organism>
<feature type="domain" description="DDE Tnp4" evidence="8">
    <location>
        <begin position="134"/>
        <end position="244"/>
    </location>
</feature>
<keyword evidence="6" id="KW-0378">Hydrolase</keyword>
<accession>A0AAJ6VVF3</accession>